<dbReference type="PANTHER" id="PTHR28008">
    <property type="entry name" value="DOMAIN PROTEIN, PUTATIVE (AFU_ORTHOLOGUE AFUA_3G10980)-RELATED"/>
    <property type="match status" value="1"/>
</dbReference>
<name>A0ABX0IZ48_9BACL</name>
<gene>
    <name evidence="3" type="ORF">G9U52_01460</name>
</gene>
<proteinExistence type="predicted"/>
<sequence>MKAVIRLFPAVFWMGVIFYLSSKTSNEMGGWLYEIQLLFPFMQSLDWGHFLAYFILSVTFAWSFRGKLTLGRKAIIVILCLVYGVTDEFHQYYVPGRTPDMKDLVNDGIGASLAMLLLSVPFIRARFESLKGAKYY</sequence>
<dbReference type="Pfam" id="PF04892">
    <property type="entry name" value="VanZ"/>
    <property type="match status" value="1"/>
</dbReference>
<evidence type="ECO:0000256" key="1">
    <source>
        <dbReference type="SAM" id="Phobius"/>
    </source>
</evidence>
<keyword evidence="1" id="KW-0812">Transmembrane</keyword>
<reference evidence="3" key="1">
    <citation type="submission" date="2020-03" db="EMBL/GenBank/DDBJ databases">
        <title>Draft sequencing of Paenibacilllus sp. S3N08.</title>
        <authorList>
            <person name="Kim D.-U."/>
        </authorList>
    </citation>
    <scope>NUCLEOTIDE SEQUENCE</scope>
    <source>
        <strain evidence="3">S3N08</strain>
    </source>
</reference>
<dbReference type="Proteomes" id="UP001165962">
    <property type="component" value="Unassembled WGS sequence"/>
</dbReference>
<protein>
    <recommendedName>
        <fullName evidence="2">VanZ-like domain-containing protein</fullName>
    </recommendedName>
</protein>
<dbReference type="InterPro" id="IPR006976">
    <property type="entry name" value="VanZ-like"/>
</dbReference>
<dbReference type="EMBL" id="JAAOIW010000001">
    <property type="protein sequence ID" value="NHN28495.1"/>
    <property type="molecule type" value="Genomic_DNA"/>
</dbReference>
<dbReference type="NCBIfam" id="NF037970">
    <property type="entry name" value="vanZ_1"/>
    <property type="match status" value="1"/>
</dbReference>
<keyword evidence="1" id="KW-1133">Transmembrane helix</keyword>
<comment type="caution">
    <text evidence="3">The sequence shown here is derived from an EMBL/GenBank/DDBJ whole genome shotgun (WGS) entry which is preliminary data.</text>
</comment>
<evidence type="ECO:0000313" key="3">
    <source>
        <dbReference type="EMBL" id="NHN28495.1"/>
    </source>
</evidence>
<accession>A0ABX0IZ48</accession>
<keyword evidence="1" id="KW-0472">Membrane</keyword>
<evidence type="ECO:0000313" key="4">
    <source>
        <dbReference type="Proteomes" id="UP001165962"/>
    </source>
</evidence>
<evidence type="ECO:0000259" key="2">
    <source>
        <dbReference type="Pfam" id="PF04892"/>
    </source>
</evidence>
<feature type="domain" description="VanZ-like" evidence="2">
    <location>
        <begin position="8"/>
        <end position="119"/>
    </location>
</feature>
<organism evidence="3 4">
    <name type="scientific">Paenibacillus agricola</name>
    <dbReference type="NCBI Taxonomy" id="2716264"/>
    <lineage>
        <taxon>Bacteria</taxon>
        <taxon>Bacillati</taxon>
        <taxon>Bacillota</taxon>
        <taxon>Bacilli</taxon>
        <taxon>Bacillales</taxon>
        <taxon>Paenibacillaceae</taxon>
        <taxon>Paenibacillus</taxon>
    </lineage>
</organism>
<keyword evidence="4" id="KW-1185">Reference proteome</keyword>
<feature type="transmembrane region" description="Helical" evidence="1">
    <location>
        <begin position="47"/>
        <end position="64"/>
    </location>
</feature>
<dbReference type="PANTHER" id="PTHR28008:SF1">
    <property type="entry name" value="DOMAIN PROTEIN, PUTATIVE (AFU_ORTHOLOGUE AFUA_3G10980)-RELATED"/>
    <property type="match status" value="1"/>
</dbReference>